<keyword evidence="6 10" id="KW-0812">Transmembrane</keyword>
<dbReference type="AlphaFoldDB" id="A0A1H9GNJ0"/>
<proteinExistence type="inferred from homology"/>
<dbReference type="Proteomes" id="UP000198749">
    <property type="component" value="Unassembled WGS sequence"/>
</dbReference>
<evidence type="ECO:0000256" key="5">
    <source>
        <dbReference type="ARBA" id="ARBA00022519"/>
    </source>
</evidence>
<dbReference type="InterPro" id="IPR049031">
    <property type="entry name" value="T2SSK_SAM-like_1st"/>
</dbReference>
<keyword evidence="8 10" id="KW-1133">Transmembrane helix</keyword>
<dbReference type="EMBL" id="FOGB01000004">
    <property type="protein sequence ID" value="SEQ51589.1"/>
    <property type="molecule type" value="Genomic_DNA"/>
</dbReference>
<dbReference type="InterPro" id="IPR005628">
    <property type="entry name" value="GspK"/>
</dbReference>
<organism evidence="12 13">
    <name type="scientific">Amphritea atlantica</name>
    <dbReference type="NCBI Taxonomy" id="355243"/>
    <lineage>
        <taxon>Bacteria</taxon>
        <taxon>Pseudomonadati</taxon>
        <taxon>Pseudomonadota</taxon>
        <taxon>Gammaproteobacteria</taxon>
        <taxon>Oceanospirillales</taxon>
        <taxon>Oceanospirillaceae</taxon>
        <taxon>Amphritea</taxon>
    </lineage>
</organism>
<dbReference type="SUPFAM" id="SSF158544">
    <property type="entry name" value="GspK insert domain-like"/>
    <property type="match status" value="1"/>
</dbReference>
<keyword evidence="13" id="KW-1185">Reference proteome</keyword>
<dbReference type="RefSeq" id="WP_091356806.1">
    <property type="nucleotide sequence ID" value="NZ_AP025284.1"/>
</dbReference>
<evidence type="ECO:0000259" key="11">
    <source>
        <dbReference type="Pfam" id="PF21687"/>
    </source>
</evidence>
<evidence type="ECO:0000313" key="12">
    <source>
        <dbReference type="EMBL" id="SEQ51589.1"/>
    </source>
</evidence>
<protein>
    <submittedName>
        <fullName evidence="12">Type II secretion system (T2SS), protein K</fullName>
    </submittedName>
</protein>
<keyword evidence="7" id="KW-0653">Protein transport</keyword>
<keyword evidence="4" id="KW-1003">Cell membrane</keyword>
<evidence type="ECO:0000256" key="2">
    <source>
        <dbReference type="ARBA" id="ARBA00007246"/>
    </source>
</evidence>
<evidence type="ECO:0000256" key="6">
    <source>
        <dbReference type="ARBA" id="ARBA00022692"/>
    </source>
</evidence>
<comment type="similarity">
    <text evidence="2">Belongs to the GSP K family.</text>
</comment>
<evidence type="ECO:0000256" key="3">
    <source>
        <dbReference type="ARBA" id="ARBA00022448"/>
    </source>
</evidence>
<evidence type="ECO:0000256" key="4">
    <source>
        <dbReference type="ARBA" id="ARBA00022475"/>
    </source>
</evidence>
<evidence type="ECO:0000256" key="7">
    <source>
        <dbReference type="ARBA" id="ARBA00022927"/>
    </source>
</evidence>
<feature type="domain" description="T2SS protein K first SAM-like" evidence="11">
    <location>
        <begin position="121"/>
        <end position="212"/>
    </location>
</feature>
<sequence length="312" mass="34599">MRSEKRGIWLTKIQQRSNRPGLVNQHGVALLSVLWVVTILSLLAGSLVASQRSNSDTTRQWLNQAQARYAAEAAIHLTLYNLLSHQLQPGSENTETEVSELPVYNGFTLNNTLYSEAGKADINQISDPLLRKIMQGVVDDPQLADTLTDRILDWRDGDELVRLNGAERRDYLSANRPFLPTNQPFKSVSELQRVMGMTKAIFLRLQPLVTIYSGQNGIDMAAARPEMLVALGVSTNQPRRFFNAASSRILEITSRVEKPGLSGIQLRSTIALQPGNIREPFHILAWDFSVPGLTEMAANLLPEQGGSNATKQ</sequence>
<dbReference type="Gene3D" id="1.10.40.60">
    <property type="entry name" value="EpsJ-like"/>
    <property type="match status" value="1"/>
</dbReference>
<evidence type="ECO:0000256" key="10">
    <source>
        <dbReference type="SAM" id="Phobius"/>
    </source>
</evidence>
<name>A0A1H9GNJ0_9GAMM</name>
<dbReference type="Pfam" id="PF21687">
    <property type="entry name" value="T2SSK_1st"/>
    <property type="match status" value="1"/>
</dbReference>
<keyword evidence="3" id="KW-0813">Transport</keyword>
<evidence type="ECO:0000256" key="9">
    <source>
        <dbReference type="ARBA" id="ARBA00023136"/>
    </source>
</evidence>
<comment type="subcellular location">
    <subcellularLocation>
        <location evidence="1">Cell inner membrane</location>
    </subcellularLocation>
</comment>
<evidence type="ECO:0000313" key="13">
    <source>
        <dbReference type="Proteomes" id="UP000198749"/>
    </source>
</evidence>
<dbReference type="InterPro" id="IPR038072">
    <property type="entry name" value="GspK_central_sf"/>
</dbReference>
<keyword evidence="9 10" id="KW-0472">Membrane</keyword>
<dbReference type="GO" id="GO:0005886">
    <property type="term" value="C:plasma membrane"/>
    <property type="evidence" value="ECO:0007669"/>
    <property type="project" value="UniProtKB-SubCell"/>
</dbReference>
<dbReference type="GO" id="GO:0009306">
    <property type="term" value="P:protein secretion"/>
    <property type="evidence" value="ECO:0007669"/>
    <property type="project" value="InterPro"/>
</dbReference>
<dbReference type="PANTHER" id="PTHR38831:SF2">
    <property type="entry name" value="TYPE II SECRETION SYSTEM PROTEIN K"/>
    <property type="match status" value="1"/>
</dbReference>
<evidence type="ECO:0000256" key="1">
    <source>
        <dbReference type="ARBA" id="ARBA00004533"/>
    </source>
</evidence>
<feature type="transmembrane region" description="Helical" evidence="10">
    <location>
        <begin position="21"/>
        <end position="49"/>
    </location>
</feature>
<dbReference type="PANTHER" id="PTHR38831">
    <property type="entry name" value="TYPE II SECRETION SYSTEM PROTEIN K"/>
    <property type="match status" value="1"/>
</dbReference>
<dbReference type="OrthoDB" id="9181871at2"/>
<evidence type="ECO:0000256" key="8">
    <source>
        <dbReference type="ARBA" id="ARBA00022989"/>
    </source>
</evidence>
<accession>A0A1H9GNJ0</accession>
<gene>
    <name evidence="12" type="ORF">SAMN03080615_01791</name>
</gene>
<keyword evidence="5" id="KW-0997">Cell inner membrane</keyword>
<reference evidence="13" key="1">
    <citation type="submission" date="2016-10" db="EMBL/GenBank/DDBJ databases">
        <authorList>
            <person name="Varghese N."/>
            <person name="Submissions S."/>
        </authorList>
    </citation>
    <scope>NUCLEOTIDE SEQUENCE [LARGE SCALE GENOMIC DNA]</scope>
    <source>
        <strain evidence="13">DSM 18887</strain>
    </source>
</reference>
<dbReference type="STRING" id="355243.SAMN03080615_01791"/>